<dbReference type="Ensembl" id="ENSZLMT00000009253.1">
    <property type="protein sequence ID" value="ENSZLMP00000009004.1"/>
    <property type="gene ID" value="ENSZLMG00000006326.1"/>
</dbReference>
<evidence type="ECO:0000259" key="6">
    <source>
        <dbReference type="PROSITE" id="PS50097"/>
    </source>
</evidence>
<evidence type="ECO:0000313" key="7">
    <source>
        <dbReference type="Ensembl" id="ENSZLMP00000009004.1"/>
    </source>
</evidence>
<dbReference type="InterPro" id="IPR009072">
    <property type="entry name" value="Histone-fold"/>
</dbReference>
<dbReference type="PANTHER" id="PTHR46071:SF3">
    <property type="entry name" value="ANKYRIN REPEAT AND BTB_POZ DOMAIN-CONTAINING PROTEIN 2"/>
    <property type="match status" value="1"/>
</dbReference>
<dbReference type="SMART" id="SM00248">
    <property type="entry name" value="ANK"/>
    <property type="match status" value="5"/>
</dbReference>
<dbReference type="SUPFAM" id="SSF47113">
    <property type="entry name" value="Histone-fold"/>
    <property type="match status" value="1"/>
</dbReference>
<proteinExistence type="predicted"/>
<dbReference type="Pfam" id="PF12796">
    <property type="entry name" value="Ank_2"/>
    <property type="match status" value="1"/>
</dbReference>
<dbReference type="FunFam" id="1.10.20.10:FF:000057">
    <property type="entry name" value="ankyrin repeat and BTB/POZ domain-containing protein 2"/>
    <property type="match status" value="1"/>
</dbReference>
<dbReference type="FunFam" id="1.25.40.20:FF:000045">
    <property type="entry name" value="Ankyrin repeat and BTB/POZ domain-containing protein 2"/>
    <property type="match status" value="1"/>
</dbReference>
<dbReference type="Gene3D" id="1.10.20.10">
    <property type="entry name" value="Histone, subunit A"/>
    <property type="match status" value="1"/>
</dbReference>
<dbReference type="Proteomes" id="UP000694401">
    <property type="component" value="Unassembled WGS sequence"/>
</dbReference>
<accession>A0A8D2P749</accession>
<evidence type="ECO:0000256" key="2">
    <source>
        <dbReference type="ARBA" id="ARBA00023043"/>
    </source>
</evidence>
<evidence type="ECO:0000313" key="8">
    <source>
        <dbReference type="Proteomes" id="UP000694401"/>
    </source>
</evidence>
<evidence type="ECO:0000256" key="4">
    <source>
        <dbReference type="ARBA" id="ARBA00071422"/>
    </source>
</evidence>
<dbReference type="Pfam" id="PF26281">
    <property type="entry name" value="Histone_ABTB"/>
    <property type="match status" value="1"/>
</dbReference>
<dbReference type="InterPro" id="IPR036770">
    <property type="entry name" value="Ankyrin_rpt-contain_sf"/>
</dbReference>
<dbReference type="InterPro" id="IPR052089">
    <property type="entry name" value="Ankyrin-BTB/POZ_domain"/>
</dbReference>
<keyword evidence="2 5" id="KW-0040">ANK repeat</keyword>
<dbReference type="Gene3D" id="1.25.40.20">
    <property type="entry name" value="Ankyrin repeat-containing domain"/>
    <property type="match status" value="1"/>
</dbReference>
<dbReference type="AlphaFoldDB" id="A0A8D2P749"/>
<dbReference type="Pfam" id="PF00651">
    <property type="entry name" value="BTB"/>
    <property type="match status" value="1"/>
</dbReference>
<dbReference type="PANTHER" id="PTHR46071">
    <property type="entry name" value="ANKYRIN REPEAT AND BTB/POZ DOMAIN-CONTAINING"/>
    <property type="match status" value="1"/>
</dbReference>
<evidence type="ECO:0000256" key="1">
    <source>
        <dbReference type="ARBA" id="ARBA00022737"/>
    </source>
</evidence>
<sequence>MHSKCTRFEVQSAVKLIQSWALAESCVLATVKALSLYSMSAGDGLRKGKSARCGLTFSVGRFFRWMVDTRISVRIHEYAAISLAACMENLVEEIKARVLASQSPEGGGEISAEVLEMVINNDAELWGVLQPYEHLICGKNANGVLSLPAYFSPYHDGSMCSDGRADAYAQLELRTLEQSLLATCVGSISELSDLVSRAMHHMQCLNTIRPGMSPVRQTRQQQPISWSPDALHTLYYFLRCPQMESMENPNLDPPRMTLSNERPFMLLPPLMEWMRVAITYAEHRRSLTVDSDDIRQTARLLLPGLDCEPRQLKPECCFSSFRRLDAKAATEKFQQDLGFRMLNCGRTDLINQAIDALGPDGVNTMDDQGMTPLMYACAAGDEAMVQMLIDAGANLDTPVPSASPRYPSVHPDSRHWTALTFAVLHGHISVVQLLLDAGAHVEGSAVNTGEDNYAETPLQLASAAGNYELVSLLLSRGADPLLSMLEVNGMSSSLHEDMNCFSHSAAHGHRNVLRKLLTQPQQVKGDVLSLEEILAEGVESDTSSQGSSSEGQVRLCRTRMKALQEAMYYSAEHGYVDITMELRALGVPWKLHVWIESLRTTFSQSRYSVVQTLLREFVTIKEEDYNEELVSEGLQLMFDILKTSKNDAINQQLASIFTHCYGSSPIPSIPEIRKILPARLDPHFLNNKEMSDVTFLVEGKLFYAHKVLLVTASNRKGSPALNKQPLVTAVITSCLAFFSFQMLMQYLYYGGTESMEIPTTDILELLSAASLFQLDGLQRHCEILCAQTISMDNSVNIYKYAKIHNAPELASFCEGFFLKHMSSLLEQDSFKQLIYGRNSKVQGLDPLRDLQAALAGRLHSVYVTSRV</sequence>
<protein>
    <recommendedName>
        <fullName evidence="4">Ankyrin repeat and BTB/POZ domain-containing protein 2</fullName>
    </recommendedName>
</protein>
<comment type="function">
    <text evidence="3">May be involved in the initiation of hepatocyte growth.</text>
</comment>
<dbReference type="InterPro" id="IPR000210">
    <property type="entry name" value="BTB/POZ_dom"/>
</dbReference>
<evidence type="ECO:0000256" key="5">
    <source>
        <dbReference type="PROSITE-ProRule" id="PRU00023"/>
    </source>
</evidence>
<dbReference type="PROSITE" id="PS50088">
    <property type="entry name" value="ANK_REPEAT"/>
    <property type="match status" value="3"/>
</dbReference>
<feature type="domain" description="BTB" evidence="6">
    <location>
        <begin position="691"/>
        <end position="756"/>
    </location>
</feature>
<name>A0A8D2P749_ZOSLA</name>
<dbReference type="PROSITE" id="PS50097">
    <property type="entry name" value="BTB"/>
    <property type="match status" value="1"/>
</dbReference>
<keyword evidence="1" id="KW-0677">Repeat</keyword>
<dbReference type="InterPro" id="IPR059008">
    <property type="entry name" value="ABTB2/3_histone"/>
</dbReference>
<dbReference type="CDD" id="cd22913">
    <property type="entry name" value="HFD_ABTB2-like"/>
    <property type="match status" value="1"/>
</dbReference>
<dbReference type="SMART" id="SM00225">
    <property type="entry name" value="BTB"/>
    <property type="match status" value="1"/>
</dbReference>
<dbReference type="InterPro" id="IPR011333">
    <property type="entry name" value="SKP1/BTB/POZ_sf"/>
</dbReference>
<reference evidence="7" key="2">
    <citation type="submission" date="2025-09" db="UniProtKB">
        <authorList>
            <consortium name="Ensembl"/>
        </authorList>
    </citation>
    <scope>IDENTIFICATION</scope>
</reference>
<dbReference type="PROSITE" id="PS50297">
    <property type="entry name" value="ANK_REP_REGION"/>
    <property type="match status" value="3"/>
</dbReference>
<dbReference type="InterPro" id="IPR002110">
    <property type="entry name" value="Ankyrin_rpt"/>
</dbReference>
<feature type="repeat" description="ANK" evidence="5">
    <location>
        <begin position="453"/>
        <end position="479"/>
    </location>
</feature>
<feature type="repeat" description="ANK" evidence="5">
    <location>
        <begin position="368"/>
        <end position="396"/>
    </location>
</feature>
<dbReference type="GO" id="GO:0046982">
    <property type="term" value="F:protein heterodimerization activity"/>
    <property type="evidence" value="ECO:0007669"/>
    <property type="project" value="InterPro"/>
</dbReference>
<dbReference type="SUPFAM" id="SSF48403">
    <property type="entry name" value="Ankyrin repeat"/>
    <property type="match status" value="1"/>
</dbReference>
<dbReference type="FunFam" id="3.30.710.10:FF:000030">
    <property type="entry name" value="Ankyrin repeat and BTB/POZ domain-containing protein BTBD11"/>
    <property type="match status" value="1"/>
</dbReference>
<reference evidence="7" key="1">
    <citation type="submission" date="2025-08" db="UniProtKB">
        <authorList>
            <consortium name="Ensembl"/>
        </authorList>
    </citation>
    <scope>IDENTIFICATION</scope>
</reference>
<dbReference type="CDD" id="cd18526">
    <property type="entry name" value="BACK_ABTB2"/>
    <property type="match status" value="1"/>
</dbReference>
<dbReference type="Pfam" id="PF00023">
    <property type="entry name" value="Ank"/>
    <property type="match status" value="1"/>
</dbReference>
<keyword evidence="8" id="KW-1185">Reference proteome</keyword>
<organism evidence="7 8">
    <name type="scientific">Zosterops lateralis melanops</name>
    <dbReference type="NCBI Taxonomy" id="1220523"/>
    <lineage>
        <taxon>Eukaryota</taxon>
        <taxon>Metazoa</taxon>
        <taxon>Chordata</taxon>
        <taxon>Craniata</taxon>
        <taxon>Vertebrata</taxon>
        <taxon>Euteleostomi</taxon>
        <taxon>Archelosauria</taxon>
        <taxon>Archosauria</taxon>
        <taxon>Dinosauria</taxon>
        <taxon>Saurischia</taxon>
        <taxon>Theropoda</taxon>
        <taxon>Coelurosauria</taxon>
        <taxon>Aves</taxon>
        <taxon>Neognathae</taxon>
        <taxon>Neoaves</taxon>
        <taxon>Telluraves</taxon>
        <taxon>Australaves</taxon>
        <taxon>Passeriformes</taxon>
        <taxon>Sylvioidea</taxon>
        <taxon>Zosteropidae</taxon>
        <taxon>Zosterops</taxon>
    </lineage>
</organism>
<dbReference type="Gene3D" id="3.30.710.10">
    <property type="entry name" value="Potassium Channel Kv1.1, Chain A"/>
    <property type="match status" value="1"/>
</dbReference>
<dbReference type="SUPFAM" id="SSF54695">
    <property type="entry name" value="POZ domain"/>
    <property type="match status" value="1"/>
</dbReference>
<feature type="repeat" description="ANK" evidence="5">
    <location>
        <begin position="414"/>
        <end position="446"/>
    </location>
</feature>
<evidence type="ECO:0000256" key="3">
    <source>
        <dbReference type="ARBA" id="ARBA00056228"/>
    </source>
</evidence>